<proteinExistence type="predicted"/>
<dbReference type="AlphaFoldDB" id="A0A4Q4TDQ9"/>
<protein>
    <submittedName>
        <fullName evidence="1">Uncharacterized protein</fullName>
    </submittedName>
</protein>
<name>A0A4Q4TDQ9_9PEZI</name>
<gene>
    <name evidence="1" type="ORF">DL764_005208</name>
</gene>
<dbReference type="EMBL" id="QJNU01000265">
    <property type="protein sequence ID" value="RYP03353.1"/>
    <property type="molecule type" value="Genomic_DNA"/>
</dbReference>
<keyword evidence="2" id="KW-1185">Reference proteome</keyword>
<sequence>MMPLSYTRRDVYVYGSYLGASLATSLTLTETHPHQRMGIRGCIAFNGIYDWTMFLPHHPINKLPRTRSRDITEDILTQSLDPTFLGFKQQAGMLFEKPGSLFDPFASPCLFFHTPGIHVPQSFTDQVQDIPASKLPVEDITLELLLAAKPSKKHYLTFPPTESTLKIPELLLIHSGPPPLAPSLQRRLQRRKKEYRRNGFRTQAEELAGLMRHSIHQYELKDRKRWDEDLQCLKTWGEEAMRRVQVYDVGPHHEVPELPGDGNQFVEAWLEDRLSRWKR</sequence>
<evidence type="ECO:0000313" key="1">
    <source>
        <dbReference type="EMBL" id="RYP03353.1"/>
    </source>
</evidence>
<evidence type="ECO:0000313" key="2">
    <source>
        <dbReference type="Proteomes" id="UP000293360"/>
    </source>
</evidence>
<dbReference type="Proteomes" id="UP000293360">
    <property type="component" value="Unassembled WGS sequence"/>
</dbReference>
<comment type="caution">
    <text evidence="1">The sequence shown here is derived from an EMBL/GenBank/DDBJ whole genome shotgun (WGS) entry which is preliminary data.</text>
</comment>
<accession>A0A4Q4TDQ9</accession>
<dbReference type="OrthoDB" id="5396420at2759"/>
<reference evidence="1 2" key="1">
    <citation type="submission" date="2018-06" db="EMBL/GenBank/DDBJ databases">
        <title>Complete Genomes of Monosporascus.</title>
        <authorList>
            <person name="Robinson A.J."/>
            <person name="Natvig D.O."/>
        </authorList>
    </citation>
    <scope>NUCLEOTIDE SEQUENCE [LARGE SCALE GENOMIC DNA]</scope>
    <source>
        <strain evidence="1 2">CBS 110550</strain>
    </source>
</reference>
<dbReference type="STRING" id="155417.A0A4Q4TDQ9"/>
<organism evidence="1 2">
    <name type="scientific">Monosporascus ibericus</name>
    <dbReference type="NCBI Taxonomy" id="155417"/>
    <lineage>
        <taxon>Eukaryota</taxon>
        <taxon>Fungi</taxon>
        <taxon>Dikarya</taxon>
        <taxon>Ascomycota</taxon>
        <taxon>Pezizomycotina</taxon>
        <taxon>Sordariomycetes</taxon>
        <taxon>Xylariomycetidae</taxon>
        <taxon>Xylariales</taxon>
        <taxon>Xylariales incertae sedis</taxon>
        <taxon>Monosporascus</taxon>
    </lineage>
</organism>